<protein>
    <submittedName>
        <fullName evidence="1">Uncharacterized protein</fullName>
    </submittedName>
</protein>
<name>A0AAD5QM99_PARTN</name>
<evidence type="ECO:0000313" key="1">
    <source>
        <dbReference type="EMBL" id="KAJ1354295.1"/>
    </source>
</evidence>
<dbReference type="Proteomes" id="UP001196413">
    <property type="component" value="Unassembled WGS sequence"/>
</dbReference>
<dbReference type="AlphaFoldDB" id="A0AAD5QM99"/>
<dbReference type="EMBL" id="JAHQIW010002013">
    <property type="protein sequence ID" value="KAJ1354295.1"/>
    <property type="molecule type" value="Genomic_DNA"/>
</dbReference>
<keyword evidence="2" id="KW-1185">Reference proteome</keyword>
<proteinExistence type="predicted"/>
<comment type="caution">
    <text evidence="1">The sequence shown here is derived from an EMBL/GenBank/DDBJ whole genome shotgun (WGS) entry which is preliminary data.</text>
</comment>
<reference evidence="1" key="1">
    <citation type="submission" date="2021-06" db="EMBL/GenBank/DDBJ databases">
        <title>Parelaphostrongylus tenuis whole genome reference sequence.</title>
        <authorList>
            <person name="Garwood T.J."/>
            <person name="Larsen P.A."/>
            <person name="Fountain-Jones N.M."/>
            <person name="Garbe J.R."/>
            <person name="Macchietto M.G."/>
            <person name="Kania S.A."/>
            <person name="Gerhold R.W."/>
            <person name="Richards J.E."/>
            <person name="Wolf T.M."/>
        </authorList>
    </citation>
    <scope>NUCLEOTIDE SEQUENCE</scope>
    <source>
        <strain evidence="1">MNPRO001-30</strain>
        <tissue evidence="1">Meninges</tissue>
    </source>
</reference>
<accession>A0AAD5QM99</accession>
<sequence length="150" mass="15832">MPQPAVAKKNKGEVGRFGLGALGSFADTTVNISANIVRNLKDFIMISLQATISTVPGCGVMSQEVPEIAASEAASSSIRTTSRIANKMIRDSPSCIIVSNTVTEICNVLASMEMCTTTKAGMCSFVTKRKILSGPQASSWRAGRDRCGKV</sequence>
<evidence type="ECO:0000313" key="2">
    <source>
        <dbReference type="Proteomes" id="UP001196413"/>
    </source>
</evidence>
<organism evidence="1 2">
    <name type="scientific">Parelaphostrongylus tenuis</name>
    <name type="common">Meningeal worm</name>
    <dbReference type="NCBI Taxonomy" id="148309"/>
    <lineage>
        <taxon>Eukaryota</taxon>
        <taxon>Metazoa</taxon>
        <taxon>Ecdysozoa</taxon>
        <taxon>Nematoda</taxon>
        <taxon>Chromadorea</taxon>
        <taxon>Rhabditida</taxon>
        <taxon>Rhabditina</taxon>
        <taxon>Rhabditomorpha</taxon>
        <taxon>Strongyloidea</taxon>
        <taxon>Metastrongylidae</taxon>
        <taxon>Parelaphostrongylus</taxon>
    </lineage>
</organism>
<gene>
    <name evidence="1" type="ORF">KIN20_011180</name>
</gene>